<feature type="domain" description="Histidine-specific methyltransferase SAM-dependent" evidence="3">
    <location>
        <begin position="24"/>
        <end position="328"/>
    </location>
</feature>
<gene>
    <name evidence="4" type="primary">egtD</name>
    <name evidence="4" type="ORF">EKM59_03945</name>
</gene>
<protein>
    <submittedName>
        <fullName evidence="4">L-histidine N(Alpha)-methyltransferase</fullName>
        <ecNumber evidence="4">2.1.1.44</ecNumber>
    </submittedName>
</protein>
<dbReference type="GO" id="GO:0052706">
    <property type="term" value="F:L-histidine N(alpha)-methyltransferase activity"/>
    <property type="evidence" value="ECO:0007669"/>
    <property type="project" value="UniProtKB-EC"/>
</dbReference>
<dbReference type="InterPro" id="IPR035094">
    <property type="entry name" value="EgtD"/>
</dbReference>
<keyword evidence="5" id="KW-1185">Reference proteome</keyword>
<evidence type="ECO:0000259" key="3">
    <source>
        <dbReference type="Pfam" id="PF10017"/>
    </source>
</evidence>
<dbReference type="InterPro" id="IPR051128">
    <property type="entry name" value="EgtD_Methyltrsf_superfamily"/>
</dbReference>
<dbReference type="Proteomes" id="UP000288012">
    <property type="component" value="Unassembled WGS sequence"/>
</dbReference>
<dbReference type="OrthoDB" id="5289726at2"/>
<dbReference type="PIRSF" id="PIRSF018005">
    <property type="entry name" value="UCP018005"/>
    <property type="match status" value="1"/>
</dbReference>
<dbReference type="InterPro" id="IPR019257">
    <property type="entry name" value="MeTrfase_dom"/>
</dbReference>
<dbReference type="GO" id="GO:0032259">
    <property type="term" value="P:methylation"/>
    <property type="evidence" value="ECO:0007669"/>
    <property type="project" value="UniProtKB-KW"/>
</dbReference>
<keyword evidence="2 4" id="KW-0808">Transferase</keyword>
<evidence type="ECO:0000256" key="1">
    <source>
        <dbReference type="ARBA" id="ARBA00022603"/>
    </source>
</evidence>
<dbReference type="InterPro" id="IPR029063">
    <property type="entry name" value="SAM-dependent_MTases_sf"/>
</dbReference>
<organism evidence="4 5">
    <name type="scientific">Legionella septentrionalis</name>
    <dbReference type="NCBI Taxonomy" id="2498109"/>
    <lineage>
        <taxon>Bacteria</taxon>
        <taxon>Pseudomonadati</taxon>
        <taxon>Pseudomonadota</taxon>
        <taxon>Gammaproteobacteria</taxon>
        <taxon>Legionellales</taxon>
        <taxon>Legionellaceae</taxon>
        <taxon>Legionella</taxon>
    </lineage>
</organism>
<dbReference type="AlphaFoldDB" id="A0A3S0VNM7"/>
<dbReference type="Pfam" id="PF10017">
    <property type="entry name" value="Methyltransf_33"/>
    <property type="match status" value="1"/>
</dbReference>
<reference evidence="4 5" key="1">
    <citation type="submission" date="2018-12" db="EMBL/GenBank/DDBJ databases">
        <title>Legionella sp,whole genome shotgun sequence.</title>
        <authorList>
            <person name="Wu H."/>
        </authorList>
    </citation>
    <scope>NUCLEOTIDE SEQUENCE [LARGE SCALE GENOMIC DNA]</scope>
    <source>
        <strain evidence="5">km714</strain>
    </source>
</reference>
<dbReference type="EMBL" id="RZGR01000008">
    <property type="protein sequence ID" value="RUQ89240.1"/>
    <property type="molecule type" value="Genomic_DNA"/>
</dbReference>
<evidence type="ECO:0000256" key="2">
    <source>
        <dbReference type="ARBA" id="ARBA00022679"/>
    </source>
</evidence>
<dbReference type="InterPro" id="IPR017804">
    <property type="entry name" value="MeTrfase_EgtD-like"/>
</dbReference>
<sequence>MSAKLSLYEDWEAQSDEHLATFIADVREGLTKKNKKIPSKYFYDAAGSHLFNQITRHPDYYLTRCELEILHKCKALIVNFLKEQPCNLIELGPGEGTKTNILINEFFKCSHDFKYYPIDISKSYLQELEKKFALQWPKLEIQGMHADYFAGIKELASSSRRTNFVLFLGSSIGNFDFPEARTFLCNLREALNPGDFVLIGFDLRKDTGVLTRAYNDEDGITHQFNLNLLHRINTELGGEFNLTLFENYNVYNVYSGAMESYLLSRCRQDVRIERLQETIHFHSYEPIHIEYSFKYLPEQITALAQENQFAILENFTDAKHYFIDSLWQVRGSLPKANSRGHS</sequence>
<dbReference type="EC" id="2.1.1.44" evidence="4"/>
<proteinExistence type="predicted"/>
<keyword evidence="1 4" id="KW-0489">Methyltransferase</keyword>
<dbReference type="NCBIfam" id="TIGR03438">
    <property type="entry name" value="egtD_ergothio"/>
    <property type="match status" value="1"/>
</dbReference>
<accession>A0A3S0VNM7</accession>
<dbReference type="Gene3D" id="3.40.50.150">
    <property type="entry name" value="Vaccinia Virus protein VP39"/>
    <property type="match status" value="1"/>
</dbReference>
<evidence type="ECO:0000313" key="4">
    <source>
        <dbReference type="EMBL" id="RUQ89240.1"/>
    </source>
</evidence>
<evidence type="ECO:0000313" key="5">
    <source>
        <dbReference type="Proteomes" id="UP000288012"/>
    </source>
</evidence>
<dbReference type="PANTHER" id="PTHR43397:SF1">
    <property type="entry name" value="ERGOTHIONEINE BIOSYNTHESIS PROTEIN 1"/>
    <property type="match status" value="1"/>
</dbReference>
<dbReference type="PANTHER" id="PTHR43397">
    <property type="entry name" value="ERGOTHIONEINE BIOSYNTHESIS PROTEIN 1"/>
    <property type="match status" value="1"/>
</dbReference>
<dbReference type="SUPFAM" id="SSF53335">
    <property type="entry name" value="S-adenosyl-L-methionine-dependent methyltransferases"/>
    <property type="match status" value="1"/>
</dbReference>
<comment type="caution">
    <text evidence="4">The sequence shown here is derived from an EMBL/GenBank/DDBJ whole genome shotgun (WGS) entry which is preliminary data.</text>
</comment>
<name>A0A3S0VNM7_9GAMM</name>
<dbReference type="RefSeq" id="WP_126952970.1">
    <property type="nucleotide sequence ID" value="NZ_RZGR01000008.1"/>
</dbReference>